<gene>
    <name evidence="1" type="ORF">OKIOD_LOCUS15684</name>
</gene>
<dbReference type="EMBL" id="OU015567">
    <property type="protein sequence ID" value="CAG5112738.1"/>
    <property type="molecule type" value="Genomic_DNA"/>
</dbReference>
<evidence type="ECO:0000313" key="1">
    <source>
        <dbReference type="EMBL" id="CAG5112738.1"/>
    </source>
</evidence>
<keyword evidence="2" id="KW-1185">Reference proteome</keyword>
<dbReference type="Proteomes" id="UP001158576">
    <property type="component" value="Chromosome 2"/>
</dbReference>
<name>A0ABN7TB33_OIKDI</name>
<reference evidence="1 2" key="1">
    <citation type="submission" date="2021-04" db="EMBL/GenBank/DDBJ databases">
        <authorList>
            <person name="Bliznina A."/>
        </authorList>
    </citation>
    <scope>NUCLEOTIDE SEQUENCE [LARGE SCALE GENOMIC DNA]</scope>
</reference>
<protein>
    <submittedName>
        <fullName evidence="1">Oidioi.mRNA.OKI2018_I69.chr2.g6919.t1.cds</fullName>
    </submittedName>
</protein>
<sequence>MDRPTTGQSRFSGLTLDTQFSRQTSLAPKELEGIFTFEGVSHDLLLSNGKLYWEPITVDIPGVEAPMGEKYCVEIEKFVIGVRFRKIKTVIRGQARSIVTGFNLRVIADDEEFDFTFNNDTEELVRTWASAILKIIRKRPFISKNHAKVFIEKSDAKDLPTILNYFHSAGLKYTICKLADFKFILPSETAILIGTDKFLQFAFDYSFPDAKVAFVPTNRSKLKSLLYDHLPIQDVPKKLLFSNLKTLGVASAEIAIGNLISKKTFFHFAATPVSLFETKFLLTGMYINDGDEHSVRVSVNDLSVSTSSVGYSICFHSSKNALADFFSTTWNMAVGASLTRELTIDCTEFDLTLCQINGTYSWSFGGINLDENVSRIRIKSDRSVDIFY</sequence>
<evidence type="ECO:0000313" key="2">
    <source>
        <dbReference type="Proteomes" id="UP001158576"/>
    </source>
</evidence>
<accession>A0ABN7TB33</accession>
<proteinExistence type="predicted"/>
<organism evidence="1 2">
    <name type="scientific">Oikopleura dioica</name>
    <name type="common">Tunicate</name>
    <dbReference type="NCBI Taxonomy" id="34765"/>
    <lineage>
        <taxon>Eukaryota</taxon>
        <taxon>Metazoa</taxon>
        <taxon>Chordata</taxon>
        <taxon>Tunicata</taxon>
        <taxon>Appendicularia</taxon>
        <taxon>Copelata</taxon>
        <taxon>Oikopleuridae</taxon>
        <taxon>Oikopleura</taxon>
    </lineage>
</organism>